<evidence type="ECO:0000256" key="1">
    <source>
        <dbReference type="SAM" id="MobiDB-lite"/>
    </source>
</evidence>
<dbReference type="EMBL" id="SWKV01000064">
    <property type="protein sequence ID" value="KAF3034810.1"/>
    <property type="molecule type" value="Genomic_DNA"/>
</dbReference>
<reference evidence="3" key="1">
    <citation type="submission" date="2019-04" db="EMBL/GenBank/DDBJ databases">
        <title>Sequencing of skin fungus with MAO and IRED activity.</title>
        <authorList>
            <person name="Marsaioli A.J."/>
            <person name="Bonatto J.M.C."/>
            <person name="Reis Junior O."/>
        </authorList>
    </citation>
    <scope>NUCLEOTIDE SEQUENCE</scope>
    <source>
        <strain evidence="3">28M1</strain>
    </source>
</reference>
<dbReference type="AlphaFoldDB" id="A0A9P5BXL6"/>
<keyword evidence="2" id="KW-1133">Transmembrane helix</keyword>
<keyword evidence="4" id="KW-1185">Reference proteome</keyword>
<feature type="transmembrane region" description="Helical" evidence="2">
    <location>
        <begin position="12"/>
        <end position="33"/>
    </location>
</feature>
<feature type="compositionally biased region" description="Basic and acidic residues" evidence="1">
    <location>
        <begin position="107"/>
        <end position="138"/>
    </location>
</feature>
<keyword evidence="2" id="KW-0812">Transmembrane</keyword>
<protein>
    <submittedName>
        <fullName evidence="3">Uncharacterized protein</fullName>
    </submittedName>
</protein>
<gene>
    <name evidence="3" type="ORF">E8E12_005706</name>
</gene>
<proteinExistence type="predicted"/>
<dbReference type="OrthoDB" id="4360026at2759"/>
<comment type="caution">
    <text evidence="3">The sequence shown here is derived from an EMBL/GenBank/DDBJ whole genome shotgun (WGS) entry which is preliminary data.</text>
</comment>
<dbReference type="Proteomes" id="UP000758155">
    <property type="component" value="Unassembled WGS sequence"/>
</dbReference>
<accession>A0A9P5BXL6</accession>
<feature type="region of interest" description="Disordered" evidence="1">
    <location>
        <begin position="83"/>
        <end position="153"/>
    </location>
</feature>
<keyword evidence="2" id="KW-0472">Membrane</keyword>
<organism evidence="3 4">
    <name type="scientific">Didymella heteroderae</name>
    <dbReference type="NCBI Taxonomy" id="1769908"/>
    <lineage>
        <taxon>Eukaryota</taxon>
        <taxon>Fungi</taxon>
        <taxon>Dikarya</taxon>
        <taxon>Ascomycota</taxon>
        <taxon>Pezizomycotina</taxon>
        <taxon>Dothideomycetes</taxon>
        <taxon>Pleosporomycetidae</taxon>
        <taxon>Pleosporales</taxon>
        <taxon>Pleosporineae</taxon>
        <taxon>Didymellaceae</taxon>
        <taxon>Didymella</taxon>
    </lineage>
</organism>
<name>A0A9P5BXL6_9PLEO</name>
<evidence type="ECO:0000313" key="3">
    <source>
        <dbReference type="EMBL" id="KAF3034810.1"/>
    </source>
</evidence>
<sequence length="695" mass="80846">MAGFAHFLRGILVPLFIALVLYLSATLFILPFVRRHRTRYSQYLPMPTSMATHAADWRTKLSDALYNLFMPSTWSRQPAIHVHTDDDDESSDFDDEEGEGMVGFDPVDQRRREALEQRRSMVQEERRLGRELEQGFKDDSEDESVDETRRQKIDAERDAQLKLKRDEEERKKRLRRFDMSWIKDALLGSRVPPILDLELAQRAVVRGIRHNDGFAAELHGTDPRFTRALNAQAIMNNRIPDMYEPNEFPYCIWHPKTPSQDTCRALLRRYPQMNYQIGRVCAVAGYTDLYQSLSLLPEVHIAEEARDNVNFDMYTAITSQPVKYAVFNDYTRTYTPSSPRPSLINGDTCVRSMLEIKQHYSAPDAVKSNVTSRYRCEGFTKRHFNITEDMSIDTYNVSAPETDQSVVAPLLYNPLPLDLPTVQKDVLILMAALRGDIDRYARLRRPYRIKKEAACLVRGIYHSSMFAKWVSLQHDAGDERFNVVRVKKALHARFVMCNNIERITPDTDECELPYIIWYPQLAQPDTYVKLAKKRPDMRPQAARACIVAGWEDSYREIDPPWDRALAREADRSSNPFYAQDLRAKAETARVEYEGYERDEKASWREYVEPWKYQTLKEKRLQRPASPEPQGCIDWNLITADTGEFGVGEYDGLRVDGDDFVADIFANEEEREKAREIVAEHKKQWPMHREVPWVIC</sequence>
<evidence type="ECO:0000313" key="4">
    <source>
        <dbReference type="Proteomes" id="UP000758155"/>
    </source>
</evidence>
<evidence type="ECO:0000256" key="2">
    <source>
        <dbReference type="SAM" id="Phobius"/>
    </source>
</evidence>
<feature type="compositionally biased region" description="Acidic residues" evidence="1">
    <location>
        <begin position="85"/>
        <end position="99"/>
    </location>
</feature>